<dbReference type="GO" id="GO:0008233">
    <property type="term" value="F:peptidase activity"/>
    <property type="evidence" value="ECO:0007669"/>
    <property type="project" value="InterPro"/>
</dbReference>
<dbReference type="CDD" id="cd14845">
    <property type="entry name" value="L-Ala-D-Glu_peptidase_like"/>
    <property type="match status" value="1"/>
</dbReference>
<evidence type="ECO:0000313" key="3">
    <source>
        <dbReference type="Proteomes" id="UP000239406"/>
    </source>
</evidence>
<protein>
    <submittedName>
        <fullName evidence="2">Peptidase M15</fullName>
    </submittedName>
</protein>
<sequence length="126" mass="13911">MTLDARSISRLKGVNPHLVAVVQRAAEISPVKFIVTEGLRTKERQAQLKAAGASTTMNSRHLTGHAVDLAAVVDGEVRWDWPLYHKLAAAMQKAANELEVPIVWGGSWKSFPDGPHFELDRRTYPA</sequence>
<accession>A0A2S5T8Z4</accession>
<dbReference type="Proteomes" id="UP000239406">
    <property type="component" value="Unassembled WGS sequence"/>
</dbReference>
<dbReference type="AlphaFoldDB" id="A0A2S5T8Z4"/>
<comment type="caution">
    <text evidence="2">The sequence shown here is derived from an EMBL/GenBank/DDBJ whole genome shotgun (WGS) entry which is preliminary data.</text>
</comment>
<dbReference type="InterPro" id="IPR009045">
    <property type="entry name" value="Zn_M74/Hedgehog-like"/>
</dbReference>
<dbReference type="Pfam" id="PF13539">
    <property type="entry name" value="Peptidase_M15_4"/>
    <property type="match status" value="1"/>
</dbReference>
<dbReference type="InterPro" id="IPR039561">
    <property type="entry name" value="Peptidase_M15C"/>
</dbReference>
<dbReference type="Gene3D" id="3.30.1380.10">
    <property type="match status" value="1"/>
</dbReference>
<feature type="domain" description="Peptidase M15C" evidence="1">
    <location>
        <begin position="54"/>
        <end position="119"/>
    </location>
</feature>
<evidence type="ECO:0000313" key="2">
    <source>
        <dbReference type="EMBL" id="PPE71480.1"/>
    </source>
</evidence>
<gene>
    <name evidence="2" type="ORF">C1702_00300</name>
</gene>
<name>A0A2S5T8Z4_9BURK</name>
<organism evidence="2 3">
    <name type="scientific">Caldimonas thermodepolymerans</name>
    <dbReference type="NCBI Taxonomy" id="215580"/>
    <lineage>
        <taxon>Bacteria</taxon>
        <taxon>Pseudomonadati</taxon>
        <taxon>Pseudomonadota</taxon>
        <taxon>Betaproteobacteria</taxon>
        <taxon>Burkholderiales</taxon>
        <taxon>Sphaerotilaceae</taxon>
        <taxon>Caldimonas</taxon>
    </lineage>
</organism>
<proteinExistence type="predicted"/>
<keyword evidence="3" id="KW-1185">Reference proteome</keyword>
<dbReference type="EMBL" id="PSNY01000001">
    <property type="protein sequence ID" value="PPE71480.1"/>
    <property type="molecule type" value="Genomic_DNA"/>
</dbReference>
<reference evidence="2 3" key="1">
    <citation type="submission" date="2018-02" db="EMBL/GenBank/DDBJ databases">
        <title>Reclassifiation of [Polyangium] brachysporum DSM 7029 as Guopingzhaonella breviflexa gen. nov., sp. nov., a member of the family Comamonadaceae.</title>
        <authorList>
            <person name="Tang B."/>
        </authorList>
    </citation>
    <scope>NUCLEOTIDE SEQUENCE [LARGE SCALE GENOMIC DNA]</scope>
    <source>
        <strain evidence="2 3">DSM 15344</strain>
    </source>
</reference>
<evidence type="ECO:0000259" key="1">
    <source>
        <dbReference type="Pfam" id="PF13539"/>
    </source>
</evidence>
<dbReference type="SUPFAM" id="SSF55166">
    <property type="entry name" value="Hedgehog/DD-peptidase"/>
    <property type="match status" value="1"/>
</dbReference>
<dbReference type="RefSeq" id="WP_104355674.1">
    <property type="nucleotide sequence ID" value="NZ_CP064338.1"/>
</dbReference>